<evidence type="ECO:0000256" key="3">
    <source>
        <dbReference type="ARBA" id="ARBA00022845"/>
    </source>
</evidence>
<dbReference type="RefSeq" id="WP_156855610.1">
    <property type="nucleotide sequence ID" value="NZ_BMOS01000005.1"/>
</dbReference>
<comment type="caution">
    <text evidence="5">The sequence shown here is derived from an EMBL/GenBank/DDBJ whole genome shotgun (WGS) entry which is preliminary data.</text>
</comment>
<evidence type="ECO:0000313" key="5">
    <source>
        <dbReference type="EMBL" id="GGN53649.1"/>
    </source>
</evidence>
<dbReference type="HAMAP" id="MF_01185">
    <property type="entry name" value="FliW"/>
    <property type="match status" value="1"/>
</dbReference>
<name>A0A918D0C5_9BACI</name>
<keyword evidence="5" id="KW-0966">Cell projection</keyword>
<keyword evidence="3 4" id="KW-0810">Translation regulation</keyword>
<dbReference type="GO" id="GO:0044780">
    <property type="term" value="P:bacterial-type flagellum assembly"/>
    <property type="evidence" value="ECO:0007669"/>
    <property type="project" value="UniProtKB-UniRule"/>
</dbReference>
<dbReference type="GO" id="GO:0005737">
    <property type="term" value="C:cytoplasm"/>
    <property type="evidence" value="ECO:0007669"/>
    <property type="project" value="UniProtKB-SubCell"/>
</dbReference>
<keyword evidence="6" id="KW-1185">Reference proteome</keyword>
<keyword evidence="5" id="KW-0969">Cilium</keyword>
<comment type="similarity">
    <text evidence="4">Belongs to the FliW family.</text>
</comment>
<evidence type="ECO:0000256" key="1">
    <source>
        <dbReference type="ARBA" id="ARBA00022490"/>
    </source>
</evidence>
<keyword evidence="2 4" id="KW-1005">Bacterial flagellum biogenesis</keyword>
<dbReference type="SUPFAM" id="SSF141457">
    <property type="entry name" value="BH3618-like"/>
    <property type="match status" value="1"/>
</dbReference>
<dbReference type="PANTHER" id="PTHR39190">
    <property type="entry name" value="FLAGELLAR ASSEMBLY FACTOR FLIW"/>
    <property type="match status" value="1"/>
</dbReference>
<dbReference type="InterPro" id="IPR024046">
    <property type="entry name" value="Flagellar_assmbl_FliW_dom_sf"/>
</dbReference>
<accession>A0A918D0C5</accession>
<dbReference type="EMBL" id="BMOS01000005">
    <property type="protein sequence ID" value="GGN53649.1"/>
    <property type="molecule type" value="Genomic_DNA"/>
</dbReference>
<gene>
    <name evidence="4 5" type="primary">fliW</name>
    <name evidence="5" type="ORF">GCM10007971_10370</name>
</gene>
<dbReference type="Gene3D" id="2.30.290.10">
    <property type="entry name" value="BH3618-like"/>
    <property type="match status" value="1"/>
</dbReference>
<protein>
    <recommendedName>
        <fullName evidence="4">Flagellar assembly factor FliW</fullName>
    </recommendedName>
</protein>
<keyword evidence="4" id="KW-0143">Chaperone</keyword>
<comment type="subcellular location">
    <subcellularLocation>
        <location evidence="4">Cytoplasm</location>
    </subcellularLocation>
</comment>
<dbReference type="InterPro" id="IPR003775">
    <property type="entry name" value="Flagellar_assembly_factor_FliW"/>
</dbReference>
<reference evidence="5" key="2">
    <citation type="submission" date="2020-09" db="EMBL/GenBank/DDBJ databases">
        <authorList>
            <person name="Sun Q."/>
            <person name="Ohkuma M."/>
        </authorList>
    </citation>
    <scope>NUCLEOTIDE SEQUENCE</scope>
    <source>
        <strain evidence="5">JCM 17251</strain>
    </source>
</reference>
<dbReference type="GO" id="GO:0006417">
    <property type="term" value="P:regulation of translation"/>
    <property type="evidence" value="ECO:0007669"/>
    <property type="project" value="UniProtKB-KW"/>
</dbReference>
<evidence type="ECO:0000256" key="4">
    <source>
        <dbReference type="HAMAP-Rule" id="MF_01185"/>
    </source>
</evidence>
<dbReference type="PANTHER" id="PTHR39190:SF1">
    <property type="entry name" value="FLAGELLAR ASSEMBLY FACTOR FLIW"/>
    <property type="match status" value="1"/>
</dbReference>
<keyword evidence="1 4" id="KW-0963">Cytoplasm</keyword>
<dbReference type="AlphaFoldDB" id="A0A918D0C5"/>
<evidence type="ECO:0000256" key="2">
    <source>
        <dbReference type="ARBA" id="ARBA00022795"/>
    </source>
</evidence>
<sequence length="148" mass="16716">MKLDTKYLGVVEIDERKKINFPNGLPGFPEETEFIILELPNNAAFQLLQSTKTSNLAFVITNPYLFYQAYELKLDEDLLDLLKITAKEDVAVYAIVTLNKPFSQSTMNLRAPIIINTKQLIGKQYILSDHTYSSKVAIAPDEKGARTC</sequence>
<proteinExistence type="inferred from homology"/>
<comment type="subunit">
    <text evidence="4">Interacts with translational regulator CsrA and flagellin(s).</text>
</comment>
<dbReference type="NCBIfam" id="NF009793">
    <property type="entry name" value="PRK13285.1-1"/>
    <property type="match status" value="1"/>
</dbReference>
<comment type="function">
    <text evidence="4">Acts as an anti-CsrA protein, binds CsrA and prevents it from repressing translation of its target genes, one of which is flagellin. Binds to flagellin and participates in the assembly of the flagellum.</text>
</comment>
<dbReference type="Pfam" id="PF02623">
    <property type="entry name" value="FliW"/>
    <property type="match status" value="1"/>
</dbReference>
<organism evidence="5 6">
    <name type="scientific">Oceanobacillus indicireducens</name>
    <dbReference type="NCBI Taxonomy" id="1004261"/>
    <lineage>
        <taxon>Bacteria</taxon>
        <taxon>Bacillati</taxon>
        <taxon>Bacillota</taxon>
        <taxon>Bacilli</taxon>
        <taxon>Bacillales</taxon>
        <taxon>Bacillaceae</taxon>
        <taxon>Oceanobacillus</taxon>
    </lineage>
</organism>
<keyword evidence="5" id="KW-0282">Flagellum</keyword>
<evidence type="ECO:0000313" key="6">
    <source>
        <dbReference type="Proteomes" id="UP000624041"/>
    </source>
</evidence>
<reference evidence="5" key="1">
    <citation type="journal article" date="2014" name="Int. J. Syst. Evol. Microbiol.">
        <title>Complete genome sequence of Corynebacterium casei LMG S-19264T (=DSM 44701T), isolated from a smear-ripened cheese.</title>
        <authorList>
            <consortium name="US DOE Joint Genome Institute (JGI-PGF)"/>
            <person name="Walter F."/>
            <person name="Albersmeier A."/>
            <person name="Kalinowski J."/>
            <person name="Ruckert C."/>
        </authorList>
    </citation>
    <scope>NUCLEOTIDE SEQUENCE</scope>
    <source>
        <strain evidence="5">JCM 17251</strain>
    </source>
</reference>
<dbReference type="Proteomes" id="UP000624041">
    <property type="component" value="Unassembled WGS sequence"/>
</dbReference>